<keyword evidence="2" id="KW-0812">Transmembrane</keyword>
<keyword evidence="1" id="KW-0175">Coiled coil</keyword>
<keyword evidence="2" id="KW-0472">Membrane</keyword>
<evidence type="ECO:0000313" key="3">
    <source>
        <dbReference type="EMBL" id="CAF1433958.1"/>
    </source>
</evidence>
<evidence type="ECO:0000256" key="1">
    <source>
        <dbReference type="SAM" id="Coils"/>
    </source>
</evidence>
<accession>A0A815N883</accession>
<feature type="transmembrane region" description="Helical" evidence="2">
    <location>
        <begin position="78"/>
        <end position="97"/>
    </location>
</feature>
<reference evidence="3" key="1">
    <citation type="submission" date="2021-02" db="EMBL/GenBank/DDBJ databases">
        <authorList>
            <person name="Nowell W R."/>
        </authorList>
    </citation>
    <scope>NUCLEOTIDE SEQUENCE</scope>
</reference>
<keyword evidence="2" id="KW-1133">Transmembrane helix</keyword>
<sequence>MNEKNSLIYILINDLFVKLLLTLISSINWIFLLISLIIYFCLILKEKTDYEKYSIDYISSIIYILFHYILFTLSYAEILPWETAIVFVLIILIIYYYRKLCLITNKSYIYCLPFGKSKEEFDINVNVLMIKYLLTNIFLYIYILHLCLTTICTPDMYFNWFLIIKNCRYTYSSLHSSYTLSGGIIGSFPWIIISKETEQKQKELLLEAQMKSQLYQEQYQNNLQMKVNQLNEEKAQELADLEQNLNQQQELILTNARNKVDLLQTEANQRKMNILQQGQQITNAQLEDITEQLVEVGRQDSEIRLASTTTTIIATEAVAQQQPEPILNQ</sequence>
<comment type="caution">
    <text evidence="3">The sequence shown here is derived from an EMBL/GenBank/DDBJ whole genome shotgun (WGS) entry which is preliminary data.</text>
</comment>
<feature type="transmembrane region" description="Helical" evidence="2">
    <location>
        <begin position="137"/>
        <end position="163"/>
    </location>
</feature>
<feature type="transmembrane region" description="Helical" evidence="2">
    <location>
        <begin position="54"/>
        <end position="72"/>
    </location>
</feature>
<organism evidence="3 4">
    <name type="scientific">Rotaria sordida</name>
    <dbReference type="NCBI Taxonomy" id="392033"/>
    <lineage>
        <taxon>Eukaryota</taxon>
        <taxon>Metazoa</taxon>
        <taxon>Spiralia</taxon>
        <taxon>Gnathifera</taxon>
        <taxon>Rotifera</taxon>
        <taxon>Eurotatoria</taxon>
        <taxon>Bdelloidea</taxon>
        <taxon>Philodinida</taxon>
        <taxon>Philodinidae</taxon>
        <taxon>Rotaria</taxon>
    </lineage>
</organism>
<proteinExistence type="predicted"/>
<evidence type="ECO:0000313" key="4">
    <source>
        <dbReference type="Proteomes" id="UP000663889"/>
    </source>
</evidence>
<feature type="transmembrane region" description="Helical" evidence="2">
    <location>
        <begin position="175"/>
        <end position="193"/>
    </location>
</feature>
<name>A0A815N883_9BILA</name>
<feature type="coiled-coil region" evidence="1">
    <location>
        <begin position="216"/>
        <end position="266"/>
    </location>
</feature>
<feature type="transmembrane region" description="Helical" evidence="2">
    <location>
        <begin position="20"/>
        <end position="42"/>
    </location>
</feature>
<evidence type="ECO:0000256" key="2">
    <source>
        <dbReference type="SAM" id="Phobius"/>
    </source>
</evidence>
<gene>
    <name evidence="3" type="ORF">SEV965_LOCUS32894</name>
</gene>
<dbReference type="AlphaFoldDB" id="A0A815N883"/>
<dbReference type="EMBL" id="CAJNOU010004260">
    <property type="protein sequence ID" value="CAF1433958.1"/>
    <property type="molecule type" value="Genomic_DNA"/>
</dbReference>
<protein>
    <submittedName>
        <fullName evidence="3">Uncharacterized protein</fullName>
    </submittedName>
</protein>
<dbReference type="Proteomes" id="UP000663889">
    <property type="component" value="Unassembled WGS sequence"/>
</dbReference>